<gene>
    <name evidence="1" type="ORF">ONZ51_g6348</name>
</gene>
<proteinExistence type="predicted"/>
<protein>
    <recommendedName>
        <fullName evidence="3">ABM domain-containing protein</fullName>
    </recommendedName>
</protein>
<evidence type="ECO:0008006" key="3">
    <source>
        <dbReference type="Google" id="ProtNLM"/>
    </source>
</evidence>
<comment type="caution">
    <text evidence="1">The sequence shown here is derived from an EMBL/GenBank/DDBJ whole genome shotgun (WGS) entry which is preliminary data.</text>
</comment>
<evidence type="ECO:0000313" key="2">
    <source>
        <dbReference type="Proteomes" id="UP001215151"/>
    </source>
</evidence>
<accession>A0AAD7XA57</accession>
<keyword evidence="2" id="KW-1185">Reference proteome</keyword>
<dbReference type="Proteomes" id="UP001215151">
    <property type="component" value="Unassembled WGS sequence"/>
</dbReference>
<organism evidence="1 2">
    <name type="scientific">Trametes cubensis</name>
    <dbReference type="NCBI Taxonomy" id="1111947"/>
    <lineage>
        <taxon>Eukaryota</taxon>
        <taxon>Fungi</taxon>
        <taxon>Dikarya</taxon>
        <taxon>Basidiomycota</taxon>
        <taxon>Agaricomycotina</taxon>
        <taxon>Agaricomycetes</taxon>
        <taxon>Polyporales</taxon>
        <taxon>Polyporaceae</taxon>
        <taxon>Trametes</taxon>
    </lineage>
</organism>
<dbReference type="AlphaFoldDB" id="A0AAD7XA57"/>
<sequence length="210" mass="23397">MSLPTIEVVWKEATEAFRANPKDRSLVKESFDILSAQQGQLQKYFGVKHEDNATAYGIISWATMEDHQRLMDNKELYPVLGKATASWFKPDGPPTMLHVRPTSEPYKAFEAPVTEIAWFTLKEGQSKSELEQLVDTLAKAIGAAGEAKGVYSPAWGPTVEKDNVLGLFIGWSSVQTHWDFVTSDKASADLIAKIKTIADVDLVHIPFTKW</sequence>
<dbReference type="Gene3D" id="3.30.70.100">
    <property type="match status" value="2"/>
</dbReference>
<reference evidence="1" key="1">
    <citation type="submission" date="2022-11" db="EMBL/GenBank/DDBJ databases">
        <title>Genome Sequence of Cubamyces cubensis.</title>
        <authorList>
            <person name="Buettner E."/>
        </authorList>
    </citation>
    <scope>NUCLEOTIDE SEQUENCE</scope>
    <source>
        <strain evidence="1">MPL-01</strain>
    </source>
</reference>
<name>A0AAD7XA57_9APHY</name>
<evidence type="ECO:0000313" key="1">
    <source>
        <dbReference type="EMBL" id="KAJ8480929.1"/>
    </source>
</evidence>
<dbReference type="EMBL" id="JAPEVG010000150">
    <property type="protein sequence ID" value="KAJ8480929.1"/>
    <property type="molecule type" value="Genomic_DNA"/>
</dbReference>